<feature type="chain" id="PRO_5007097575" evidence="1">
    <location>
        <begin position="25"/>
        <end position="150"/>
    </location>
</feature>
<dbReference type="Proteomes" id="UP000053244">
    <property type="component" value="Unassembled WGS sequence"/>
</dbReference>
<keyword evidence="3" id="KW-1185">Reference proteome</keyword>
<proteinExistence type="predicted"/>
<sequence>MRTLAPAILILLLGACTASKPAPATTPSRGDCETGVSRAALPEWARAGFTGDGAGTPHRLGDRGDLMAVLFNYPPVADPDRGTKILWVSRLPVDSPGPLVIDAVRDDGQVARQELTGGAGPSSVQLPAPGCWALTLSWSGHTDAMRLRFT</sequence>
<dbReference type="RefSeq" id="WP_067705813.1">
    <property type="nucleotide sequence ID" value="NZ_LLZH01000328.1"/>
</dbReference>
<evidence type="ECO:0000313" key="2">
    <source>
        <dbReference type="EMBL" id="KUL23776.1"/>
    </source>
</evidence>
<organism evidence="2 3">
    <name type="scientific">Actinoplanes awajinensis subsp. mycoplanecinus</name>
    <dbReference type="NCBI Taxonomy" id="135947"/>
    <lineage>
        <taxon>Bacteria</taxon>
        <taxon>Bacillati</taxon>
        <taxon>Actinomycetota</taxon>
        <taxon>Actinomycetes</taxon>
        <taxon>Micromonosporales</taxon>
        <taxon>Micromonosporaceae</taxon>
        <taxon>Actinoplanes</taxon>
    </lineage>
</organism>
<feature type="signal peptide" evidence="1">
    <location>
        <begin position="1"/>
        <end position="24"/>
    </location>
</feature>
<protein>
    <submittedName>
        <fullName evidence="2">Uncharacterized protein</fullName>
    </submittedName>
</protein>
<dbReference type="OrthoDB" id="4271329at2"/>
<dbReference type="EMBL" id="LLZH01000328">
    <property type="protein sequence ID" value="KUL23776.1"/>
    <property type="molecule type" value="Genomic_DNA"/>
</dbReference>
<comment type="caution">
    <text evidence="2">The sequence shown here is derived from an EMBL/GenBank/DDBJ whole genome shotgun (WGS) entry which is preliminary data.</text>
</comment>
<keyword evidence="1" id="KW-0732">Signal</keyword>
<gene>
    <name evidence="2" type="ORF">ADL15_45025</name>
</gene>
<evidence type="ECO:0000313" key="3">
    <source>
        <dbReference type="Proteomes" id="UP000053244"/>
    </source>
</evidence>
<evidence type="ECO:0000256" key="1">
    <source>
        <dbReference type="SAM" id="SignalP"/>
    </source>
</evidence>
<name>A0A101JBN1_9ACTN</name>
<dbReference type="PROSITE" id="PS51257">
    <property type="entry name" value="PROKAR_LIPOPROTEIN"/>
    <property type="match status" value="1"/>
</dbReference>
<dbReference type="AlphaFoldDB" id="A0A101JBN1"/>
<reference evidence="2 3" key="1">
    <citation type="submission" date="2015-10" db="EMBL/GenBank/DDBJ databases">
        <authorList>
            <person name="Gilbert D.G."/>
        </authorList>
    </citation>
    <scope>NUCLEOTIDE SEQUENCE [LARGE SCALE GENOMIC DNA]</scope>
    <source>
        <strain evidence="2 3">NRRL B-16712</strain>
    </source>
</reference>
<accession>A0A101JBN1</accession>